<protein>
    <recommendedName>
        <fullName evidence="4">HTH araC/xylS-type domain-containing protein</fullName>
    </recommendedName>
</protein>
<keyword evidence="3" id="KW-0804">Transcription</keyword>
<dbReference type="Gene3D" id="1.10.10.60">
    <property type="entry name" value="Homeodomain-like"/>
    <property type="match status" value="2"/>
</dbReference>
<keyword evidence="6" id="KW-1185">Reference proteome</keyword>
<dbReference type="InterPro" id="IPR018060">
    <property type="entry name" value="HTH_AraC"/>
</dbReference>
<gene>
    <name evidence="5" type="ORF">DSM106972_061190</name>
</gene>
<dbReference type="GO" id="GO:0003700">
    <property type="term" value="F:DNA-binding transcription factor activity"/>
    <property type="evidence" value="ECO:0007669"/>
    <property type="project" value="InterPro"/>
</dbReference>
<dbReference type="InterPro" id="IPR020449">
    <property type="entry name" value="Tscrpt_reg_AraC-type_HTH"/>
</dbReference>
<evidence type="ECO:0000256" key="2">
    <source>
        <dbReference type="ARBA" id="ARBA00023125"/>
    </source>
</evidence>
<dbReference type="InterPro" id="IPR050204">
    <property type="entry name" value="AraC_XylS_family_regulators"/>
</dbReference>
<dbReference type="PRINTS" id="PR00032">
    <property type="entry name" value="HTHARAC"/>
</dbReference>
<dbReference type="InterPro" id="IPR009057">
    <property type="entry name" value="Homeodomain-like_sf"/>
</dbReference>
<dbReference type="Pfam" id="PF12833">
    <property type="entry name" value="HTH_18"/>
    <property type="match status" value="1"/>
</dbReference>
<evidence type="ECO:0000313" key="5">
    <source>
        <dbReference type="EMBL" id="RUT02044.1"/>
    </source>
</evidence>
<dbReference type="GO" id="GO:0043565">
    <property type="term" value="F:sequence-specific DNA binding"/>
    <property type="evidence" value="ECO:0007669"/>
    <property type="project" value="InterPro"/>
</dbReference>
<comment type="caution">
    <text evidence="5">The sequence shown here is derived from an EMBL/GenBank/DDBJ whole genome shotgun (WGS) entry which is preliminary data.</text>
</comment>
<dbReference type="SMART" id="SM00342">
    <property type="entry name" value="HTH_ARAC"/>
    <property type="match status" value="1"/>
</dbReference>
<dbReference type="PANTHER" id="PTHR46796">
    <property type="entry name" value="HTH-TYPE TRANSCRIPTIONAL ACTIVATOR RHAS-RELATED"/>
    <property type="match status" value="1"/>
</dbReference>
<evidence type="ECO:0000313" key="6">
    <source>
        <dbReference type="Proteomes" id="UP000271624"/>
    </source>
</evidence>
<reference evidence="5" key="1">
    <citation type="submission" date="2018-12" db="EMBL/GenBank/DDBJ databases">
        <authorList>
            <person name="Will S."/>
            <person name="Neumann-Schaal M."/>
            <person name="Henke P."/>
        </authorList>
    </citation>
    <scope>NUCLEOTIDE SEQUENCE</scope>
    <source>
        <strain evidence="5">PCC 7102</strain>
    </source>
</reference>
<feature type="domain" description="HTH araC/xylS-type" evidence="4">
    <location>
        <begin position="20"/>
        <end position="118"/>
    </location>
</feature>
<sequence>MFWAPKVQTPKGGLSQKKLNQVIDYIQINLYQELRLATIAQEIGINQSYFCTLFKQSTGITPYQYTLLQRIERAKQLLKQPNITIVDVAIQSGFANKSHFTKHFSQFTGVTPKVYQEQA</sequence>
<reference evidence="5" key="2">
    <citation type="journal article" date="2019" name="Genome Biol. Evol.">
        <title>Day and night: Metabolic profiles and evolutionary relationships of six axenic non-marine cyanobacteria.</title>
        <authorList>
            <person name="Will S.E."/>
            <person name="Henke P."/>
            <person name="Boedeker C."/>
            <person name="Huang S."/>
            <person name="Brinkmann H."/>
            <person name="Rohde M."/>
            <person name="Jarek M."/>
            <person name="Friedl T."/>
            <person name="Seufert S."/>
            <person name="Schumacher M."/>
            <person name="Overmann J."/>
            <person name="Neumann-Schaal M."/>
            <person name="Petersen J."/>
        </authorList>
    </citation>
    <scope>NUCLEOTIDE SEQUENCE [LARGE SCALE GENOMIC DNA]</scope>
    <source>
        <strain evidence="5">PCC 7102</strain>
    </source>
</reference>
<evidence type="ECO:0000256" key="1">
    <source>
        <dbReference type="ARBA" id="ARBA00023015"/>
    </source>
</evidence>
<dbReference type="PROSITE" id="PS00041">
    <property type="entry name" value="HTH_ARAC_FAMILY_1"/>
    <property type="match status" value="1"/>
</dbReference>
<keyword evidence="2" id="KW-0238">DNA-binding</keyword>
<dbReference type="Proteomes" id="UP000271624">
    <property type="component" value="Unassembled WGS sequence"/>
</dbReference>
<organism evidence="5 6">
    <name type="scientific">Dulcicalothrix desertica PCC 7102</name>
    <dbReference type="NCBI Taxonomy" id="232991"/>
    <lineage>
        <taxon>Bacteria</taxon>
        <taxon>Bacillati</taxon>
        <taxon>Cyanobacteriota</taxon>
        <taxon>Cyanophyceae</taxon>
        <taxon>Nostocales</taxon>
        <taxon>Calotrichaceae</taxon>
        <taxon>Dulcicalothrix</taxon>
    </lineage>
</organism>
<evidence type="ECO:0000259" key="4">
    <source>
        <dbReference type="PROSITE" id="PS01124"/>
    </source>
</evidence>
<name>A0A3S1D1N7_9CYAN</name>
<accession>A0A3S1D1N7</accession>
<dbReference type="SUPFAM" id="SSF46689">
    <property type="entry name" value="Homeodomain-like"/>
    <property type="match status" value="2"/>
</dbReference>
<dbReference type="PROSITE" id="PS01124">
    <property type="entry name" value="HTH_ARAC_FAMILY_2"/>
    <property type="match status" value="1"/>
</dbReference>
<dbReference type="AlphaFoldDB" id="A0A3S1D1N7"/>
<proteinExistence type="predicted"/>
<evidence type="ECO:0000256" key="3">
    <source>
        <dbReference type="ARBA" id="ARBA00023163"/>
    </source>
</evidence>
<keyword evidence="1" id="KW-0805">Transcription regulation</keyword>
<dbReference type="PANTHER" id="PTHR46796:SF6">
    <property type="entry name" value="ARAC SUBFAMILY"/>
    <property type="match status" value="1"/>
</dbReference>
<dbReference type="InterPro" id="IPR018062">
    <property type="entry name" value="HTH_AraC-typ_CS"/>
</dbReference>
<dbReference type="EMBL" id="RSCL01000017">
    <property type="protein sequence ID" value="RUT02044.1"/>
    <property type="molecule type" value="Genomic_DNA"/>
</dbReference>